<evidence type="ECO:0008006" key="4">
    <source>
        <dbReference type="Google" id="ProtNLM"/>
    </source>
</evidence>
<proteinExistence type="predicted"/>
<organism evidence="2 3">
    <name type="scientific">Hymenobacter amundsenii</name>
    <dbReference type="NCBI Taxonomy" id="2006685"/>
    <lineage>
        <taxon>Bacteria</taxon>
        <taxon>Pseudomonadati</taxon>
        <taxon>Bacteroidota</taxon>
        <taxon>Cytophagia</taxon>
        <taxon>Cytophagales</taxon>
        <taxon>Hymenobacteraceae</taxon>
        <taxon>Hymenobacter</taxon>
    </lineage>
</organism>
<evidence type="ECO:0000313" key="2">
    <source>
        <dbReference type="EMBL" id="OWP62158.1"/>
    </source>
</evidence>
<keyword evidence="1" id="KW-1133">Transmembrane helix</keyword>
<keyword evidence="1" id="KW-0812">Transmembrane</keyword>
<dbReference type="Pfam" id="PF14373">
    <property type="entry name" value="Imm_superinfect"/>
    <property type="match status" value="1"/>
</dbReference>
<comment type="caution">
    <text evidence="2">The sequence shown here is derived from an EMBL/GenBank/DDBJ whole genome shotgun (WGS) entry which is preliminary data.</text>
</comment>
<dbReference type="InterPro" id="IPR016410">
    <property type="entry name" value="Phage_imm"/>
</dbReference>
<evidence type="ECO:0000256" key="1">
    <source>
        <dbReference type="SAM" id="Phobius"/>
    </source>
</evidence>
<evidence type="ECO:0000313" key="3">
    <source>
        <dbReference type="Proteomes" id="UP000197277"/>
    </source>
</evidence>
<dbReference type="Proteomes" id="UP000197277">
    <property type="component" value="Unassembled WGS sequence"/>
</dbReference>
<name>A0A246FI10_9BACT</name>
<gene>
    <name evidence="2" type="ORF">CDA63_15605</name>
</gene>
<feature type="transmembrane region" description="Helical" evidence="1">
    <location>
        <begin position="15"/>
        <end position="36"/>
    </location>
</feature>
<reference evidence="2 3" key="1">
    <citation type="submission" date="2017-06" db="EMBL/GenBank/DDBJ databases">
        <title>Hymenobacter amundsenii sp. nov. isolated from regoliths in Antarctica.</title>
        <authorList>
            <person name="Sedlacek I."/>
            <person name="Kralova S."/>
            <person name="Pantucek R."/>
            <person name="Svec P."/>
            <person name="Holochova P."/>
            <person name="Stankova E."/>
            <person name="Vrbovska V."/>
            <person name="Busse H.-J."/>
        </authorList>
    </citation>
    <scope>NUCLEOTIDE SEQUENCE [LARGE SCALE GENOMIC DNA]</scope>
    <source>
        <strain evidence="2 3">CCM 8682</strain>
    </source>
</reference>
<keyword evidence="1" id="KW-0472">Membrane</keyword>
<keyword evidence="3" id="KW-1185">Reference proteome</keyword>
<accession>A0A246FI10</accession>
<dbReference type="AlphaFoldDB" id="A0A246FI10"/>
<dbReference type="EMBL" id="NIRR01000031">
    <property type="protein sequence ID" value="OWP62158.1"/>
    <property type="molecule type" value="Genomic_DNA"/>
</dbReference>
<protein>
    <recommendedName>
        <fullName evidence="4">Superinfection immunity protein</fullName>
    </recommendedName>
</protein>
<feature type="transmembrane region" description="Helical" evidence="1">
    <location>
        <begin position="48"/>
        <end position="68"/>
    </location>
</feature>
<sequence>MLSTLLLSGGEHDPIMFVAWIFPMLGLFYYFIPTLVGRSKPQSQSIFLINLLLGWTIIGWAYALILALQNSSSHSRL</sequence>